<evidence type="ECO:0000313" key="4">
    <source>
        <dbReference type="EMBL" id="KAF9806036.1"/>
    </source>
</evidence>
<feature type="chain" id="PRO_5034722052" evidence="3">
    <location>
        <begin position="33"/>
        <end position="675"/>
    </location>
</feature>
<dbReference type="Proteomes" id="UP000639403">
    <property type="component" value="Unassembled WGS sequence"/>
</dbReference>
<feature type="compositionally biased region" description="Polar residues" evidence="1">
    <location>
        <begin position="635"/>
        <end position="645"/>
    </location>
</feature>
<feature type="signal peptide" evidence="3">
    <location>
        <begin position="1"/>
        <end position="32"/>
    </location>
</feature>
<feature type="region of interest" description="Disordered" evidence="1">
    <location>
        <begin position="283"/>
        <end position="399"/>
    </location>
</feature>
<proteinExistence type="predicted"/>
<evidence type="ECO:0000256" key="1">
    <source>
        <dbReference type="SAM" id="MobiDB-lite"/>
    </source>
</evidence>
<dbReference type="EMBL" id="JADOXO010000349">
    <property type="protein sequence ID" value="KAF9806036.1"/>
    <property type="molecule type" value="Genomic_DNA"/>
</dbReference>
<reference evidence="4" key="2">
    <citation type="journal article" name="Front. Microbiol.">
        <title>Degradative Capacity of Two Strains of Rhodonia placenta: From Phenotype to Genotype.</title>
        <authorList>
            <person name="Kolle M."/>
            <person name="Horta M.A.C."/>
            <person name="Nowrousian M."/>
            <person name="Ohm R.A."/>
            <person name="Benz J.P."/>
            <person name="Pilgard A."/>
        </authorList>
    </citation>
    <scope>NUCLEOTIDE SEQUENCE</scope>
    <source>
        <strain evidence="4">FPRL280</strain>
    </source>
</reference>
<reference evidence="4" key="1">
    <citation type="submission" date="2020-11" db="EMBL/GenBank/DDBJ databases">
        <authorList>
            <person name="Koelle M."/>
            <person name="Horta M.A.C."/>
            <person name="Nowrousian M."/>
            <person name="Ohm R.A."/>
            <person name="Benz P."/>
            <person name="Pilgard A."/>
        </authorList>
    </citation>
    <scope>NUCLEOTIDE SEQUENCE</scope>
    <source>
        <strain evidence="4">FPRL280</strain>
    </source>
</reference>
<feature type="compositionally biased region" description="Low complexity" evidence="1">
    <location>
        <begin position="451"/>
        <end position="464"/>
    </location>
</feature>
<sequence>MSNAPARWCPRCQAARCALALLALAPALPALAAPSGSSVHEYARRDAGPAAVAIWVSASSVLSITSSPPVRSCLRATAKSGQPIGPAHAHTSTRAPPMRDEVYGRTSVAPNSVLLDRTEASRLQWARCIPILGAIVVVIVGSAIYYRLRHPRPQPTTTTRTVQAQTTTTTAPTLATRLRTWSSRPVMVPGAGQQPRELTAEQLAGGAIPGRRRRGPGSATASMRSTRSLPLYMKEPGEQEVVVFRAEAEIGADGSVRASMLLPPVAEGRERTLDADMDMRRTSVSSFAGPDTPLLDGLSEQQSPSATPSPQPPHQQPRMRPSLETMGGGSSEAEEPLMEGARAQEEREREQEEHERGPAPPYVEAVSRDSGVAFDSTEDGHASPATTSLPPAGPTPDQMKFLASVDSFKKFGVPYGPDAVAYAASVSRVDLAQPPPVFEEVAGEGAGASGGTHSRSTSGSGSESVGHDGMPVSSNEPGSGPSPQAAPASDETSPPADTEHAPPESEAQSSALESPTAPESSSPAAPAPEPLTAEDVKKILRSAVPPTSYKPKTPISPLSTASSRATFATAEESLHGPGSPDTVTEMGAKPAIVVVEDAVESAVTPTDAVGIGEKTIPHLVATDAADEHANASKDVPSSSGSTGPPQDTPPSGAEGSSHDTTKWPLAKDPLAPPDL</sequence>
<keyword evidence="3" id="KW-0732">Signal</keyword>
<evidence type="ECO:0000256" key="2">
    <source>
        <dbReference type="SAM" id="Phobius"/>
    </source>
</evidence>
<gene>
    <name evidence="4" type="ORF">IEO21_08826</name>
</gene>
<feature type="compositionally biased region" description="Low complexity" evidence="1">
    <location>
        <begin position="509"/>
        <end position="524"/>
    </location>
</feature>
<evidence type="ECO:0000256" key="3">
    <source>
        <dbReference type="SAM" id="SignalP"/>
    </source>
</evidence>
<feature type="compositionally biased region" description="Low complexity" evidence="1">
    <location>
        <begin position="477"/>
        <end position="489"/>
    </location>
</feature>
<protein>
    <submittedName>
        <fullName evidence="4">Uncharacterized protein</fullName>
    </submittedName>
</protein>
<keyword evidence="2" id="KW-0812">Transmembrane</keyword>
<keyword evidence="2" id="KW-1133">Transmembrane helix</keyword>
<name>A0A8H7NVX0_9APHY</name>
<comment type="caution">
    <text evidence="4">The sequence shown here is derived from an EMBL/GenBank/DDBJ whole genome shotgun (WGS) entry which is preliminary data.</text>
</comment>
<feature type="region of interest" description="Disordered" evidence="1">
    <location>
        <begin position="619"/>
        <end position="675"/>
    </location>
</feature>
<feature type="compositionally biased region" description="Low complexity" evidence="1">
    <location>
        <begin position="559"/>
        <end position="571"/>
    </location>
</feature>
<keyword evidence="2" id="KW-0472">Membrane</keyword>
<feature type="region of interest" description="Disordered" evidence="1">
    <location>
        <begin position="78"/>
        <end position="98"/>
    </location>
</feature>
<accession>A0A8H7NVX0</accession>
<feature type="region of interest" description="Disordered" evidence="1">
    <location>
        <begin position="437"/>
        <end position="585"/>
    </location>
</feature>
<dbReference type="AlphaFoldDB" id="A0A8H7NVX0"/>
<evidence type="ECO:0000313" key="5">
    <source>
        <dbReference type="Proteomes" id="UP000639403"/>
    </source>
</evidence>
<organism evidence="4 5">
    <name type="scientific">Rhodonia placenta</name>
    <dbReference type="NCBI Taxonomy" id="104341"/>
    <lineage>
        <taxon>Eukaryota</taxon>
        <taxon>Fungi</taxon>
        <taxon>Dikarya</taxon>
        <taxon>Basidiomycota</taxon>
        <taxon>Agaricomycotina</taxon>
        <taxon>Agaricomycetes</taxon>
        <taxon>Polyporales</taxon>
        <taxon>Adustoporiaceae</taxon>
        <taxon>Rhodonia</taxon>
    </lineage>
</organism>
<feature type="transmembrane region" description="Helical" evidence="2">
    <location>
        <begin position="125"/>
        <end position="146"/>
    </location>
</feature>
<feature type="compositionally biased region" description="Basic and acidic residues" evidence="1">
    <location>
        <begin position="342"/>
        <end position="357"/>
    </location>
</feature>